<comment type="similarity">
    <text evidence="4 14">Belongs to the diacylglycerol acyltransferase family.</text>
</comment>
<evidence type="ECO:0000256" key="14">
    <source>
        <dbReference type="RuleBase" id="RU367023"/>
    </source>
</evidence>
<accession>A0A0D2MV28</accession>
<feature type="compositionally biased region" description="Low complexity" evidence="15">
    <location>
        <begin position="14"/>
        <end position="24"/>
    </location>
</feature>
<comment type="caution">
    <text evidence="14">Lacks conserved residue(s) required for the propagation of feature annotation.</text>
</comment>
<keyword evidence="13 16" id="KW-0012">Acyltransferase</keyword>
<proteinExistence type="inferred from homology"/>
<keyword evidence="9 14" id="KW-0256">Endoplasmic reticulum</keyword>
<evidence type="ECO:0000313" key="16">
    <source>
        <dbReference type="EMBL" id="KIZ04377.1"/>
    </source>
</evidence>
<comment type="pathway">
    <text evidence="3">Lipid metabolism.</text>
</comment>
<dbReference type="Pfam" id="PF03982">
    <property type="entry name" value="DAGAT"/>
    <property type="match status" value="1"/>
</dbReference>
<evidence type="ECO:0000256" key="9">
    <source>
        <dbReference type="ARBA" id="ARBA00022824"/>
    </source>
</evidence>
<dbReference type="PANTHER" id="PTHR12317">
    <property type="entry name" value="DIACYLGLYCEROL O-ACYLTRANSFERASE"/>
    <property type="match status" value="1"/>
</dbReference>
<evidence type="ECO:0000256" key="12">
    <source>
        <dbReference type="ARBA" id="ARBA00023136"/>
    </source>
</evidence>
<evidence type="ECO:0000256" key="11">
    <source>
        <dbReference type="ARBA" id="ARBA00023098"/>
    </source>
</evidence>
<name>A0A0D2MV28_9CHLO</name>
<reference evidence="16 17" key="1">
    <citation type="journal article" date="2013" name="BMC Genomics">
        <title>Reconstruction of the lipid metabolism for the microalga Monoraphidium neglectum from its genome sequence reveals characteristics suitable for biofuel production.</title>
        <authorList>
            <person name="Bogen C."/>
            <person name="Al-Dilaimi A."/>
            <person name="Albersmeier A."/>
            <person name="Wichmann J."/>
            <person name="Grundmann M."/>
            <person name="Rupp O."/>
            <person name="Lauersen K.J."/>
            <person name="Blifernez-Klassen O."/>
            <person name="Kalinowski J."/>
            <person name="Goesmann A."/>
            <person name="Mussgnug J.H."/>
            <person name="Kruse O."/>
        </authorList>
    </citation>
    <scope>NUCLEOTIDE SEQUENCE [LARGE SCALE GENOMIC DNA]</scope>
    <source>
        <strain evidence="16 17">SAG 48.87</strain>
    </source>
</reference>
<keyword evidence="11" id="KW-0443">Lipid metabolism</keyword>
<dbReference type="InterPro" id="IPR007130">
    <property type="entry name" value="DAGAT"/>
</dbReference>
<dbReference type="GO" id="GO:0005789">
    <property type="term" value="C:endoplasmic reticulum membrane"/>
    <property type="evidence" value="ECO:0007669"/>
    <property type="project" value="UniProtKB-SubCell"/>
</dbReference>
<dbReference type="PANTHER" id="PTHR12317:SF0">
    <property type="entry name" value="ACYLTRANSFERASE"/>
    <property type="match status" value="1"/>
</dbReference>
<evidence type="ECO:0000256" key="3">
    <source>
        <dbReference type="ARBA" id="ARBA00005189"/>
    </source>
</evidence>
<evidence type="ECO:0000256" key="6">
    <source>
        <dbReference type="ARBA" id="ARBA00022679"/>
    </source>
</evidence>
<dbReference type="GO" id="GO:0006071">
    <property type="term" value="P:glycerol metabolic process"/>
    <property type="evidence" value="ECO:0007669"/>
    <property type="project" value="UniProtKB-KW"/>
</dbReference>
<dbReference type="EMBL" id="KK100675">
    <property type="protein sequence ID" value="KIZ04377.1"/>
    <property type="molecule type" value="Genomic_DNA"/>
</dbReference>
<keyword evidence="12 14" id="KW-0472">Membrane</keyword>
<keyword evidence="5" id="KW-0444">Lipid biosynthesis</keyword>
<dbReference type="SMR" id="A0A0D2MV28"/>
<dbReference type="GO" id="GO:0019432">
    <property type="term" value="P:triglyceride biosynthetic process"/>
    <property type="evidence" value="ECO:0007669"/>
    <property type="project" value="TreeGrafter"/>
</dbReference>
<evidence type="ECO:0000256" key="8">
    <source>
        <dbReference type="ARBA" id="ARBA00022798"/>
    </source>
</evidence>
<dbReference type="KEGG" id="mng:MNEG_3586"/>
<dbReference type="GeneID" id="25736464"/>
<evidence type="ECO:0000256" key="15">
    <source>
        <dbReference type="SAM" id="MobiDB-lite"/>
    </source>
</evidence>
<feature type="transmembrane region" description="Helical" evidence="14">
    <location>
        <begin position="37"/>
        <end position="58"/>
    </location>
</feature>
<evidence type="ECO:0000256" key="4">
    <source>
        <dbReference type="ARBA" id="ARBA00005420"/>
    </source>
</evidence>
<dbReference type="RefSeq" id="XP_013903396.1">
    <property type="nucleotide sequence ID" value="XM_014047942.1"/>
</dbReference>
<evidence type="ECO:0000256" key="2">
    <source>
        <dbReference type="ARBA" id="ARBA00004771"/>
    </source>
</evidence>
<dbReference type="EC" id="2.3.1.-" evidence="14"/>
<keyword evidence="7 14" id="KW-0812">Transmembrane</keyword>
<evidence type="ECO:0000313" key="17">
    <source>
        <dbReference type="Proteomes" id="UP000054498"/>
    </source>
</evidence>
<protein>
    <recommendedName>
        <fullName evidence="14">Acyltransferase</fullName>
        <ecNumber evidence="14">2.3.1.-</ecNumber>
    </recommendedName>
</protein>
<sequence>MAPKQREGGGTGAKGSAKDAAAPALPAPRNPTLKQRLVVAIYVYFIPVFLLLNVAMLFSRYTAVPWLVYVLYINFGPAKRACKDGSWPKLLRKVDLWRHFAAYFPCRLHKTADLDPQGRYVFVAHPHGIVSAFCWPVFDTNATGFAEKYPGIDVHPMTLEVNFRLPLMREFLLSVGVTDASQEACFRLLGRGNGAAIMLAVGGAQESLLCQPGTIDLVLKKRKGFVRIALQTGAKLVPVIGFGENELFDILPTKPGSLRDRLQRLLKSSFGFVLPNAVGTSLLFGSTGWMPHARPLDVVVGAPLEFDIARVLKGAADQEMPLERLVDAFHEQYLEALRALYDQHKDKFHKARRRSMTFAE</sequence>
<organism evidence="16 17">
    <name type="scientific">Monoraphidium neglectum</name>
    <dbReference type="NCBI Taxonomy" id="145388"/>
    <lineage>
        <taxon>Eukaryota</taxon>
        <taxon>Viridiplantae</taxon>
        <taxon>Chlorophyta</taxon>
        <taxon>core chlorophytes</taxon>
        <taxon>Chlorophyceae</taxon>
        <taxon>CS clade</taxon>
        <taxon>Sphaeropleales</taxon>
        <taxon>Selenastraceae</taxon>
        <taxon>Monoraphidium</taxon>
    </lineage>
</organism>
<comment type="pathway">
    <text evidence="2">Glycerolipid metabolism; triacylglycerol biosynthesis.</text>
</comment>
<dbReference type="AlphaFoldDB" id="A0A0D2MV28"/>
<evidence type="ECO:0000256" key="7">
    <source>
        <dbReference type="ARBA" id="ARBA00022692"/>
    </source>
</evidence>
<evidence type="ECO:0000256" key="1">
    <source>
        <dbReference type="ARBA" id="ARBA00004477"/>
    </source>
</evidence>
<dbReference type="STRING" id="145388.A0A0D2MV28"/>
<evidence type="ECO:0000256" key="10">
    <source>
        <dbReference type="ARBA" id="ARBA00022989"/>
    </source>
</evidence>
<dbReference type="CDD" id="cd07987">
    <property type="entry name" value="LPLAT_MGAT-like"/>
    <property type="match status" value="1"/>
</dbReference>
<evidence type="ECO:0000256" key="13">
    <source>
        <dbReference type="ARBA" id="ARBA00023315"/>
    </source>
</evidence>
<dbReference type="Proteomes" id="UP000054498">
    <property type="component" value="Unassembled WGS sequence"/>
</dbReference>
<keyword evidence="10 14" id="KW-1133">Transmembrane helix</keyword>
<gene>
    <name evidence="16" type="ORF">MNEG_3586</name>
</gene>
<keyword evidence="6 14" id="KW-0808">Transferase</keyword>
<feature type="region of interest" description="Disordered" evidence="15">
    <location>
        <begin position="1"/>
        <end position="24"/>
    </location>
</feature>
<dbReference type="OrthoDB" id="264532at2759"/>
<evidence type="ECO:0000256" key="5">
    <source>
        <dbReference type="ARBA" id="ARBA00022516"/>
    </source>
</evidence>
<keyword evidence="17" id="KW-1185">Reference proteome</keyword>
<comment type="subcellular location">
    <subcellularLocation>
        <location evidence="1 14">Endoplasmic reticulum membrane</location>
        <topology evidence="1 14">Multi-pass membrane protein</topology>
    </subcellularLocation>
</comment>
<dbReference type="GO" id="GO:0004144">
    <property type="term" value="F:diacylglycerol O-acyltransferase activity"/>
    <property type="evidence" value="ECO:0007669"/>
    <property type="project" value="UniProtKB-ARBA"/>
</dbReference>
<keyword evidence="8" id="KW-0319">Glycerol metabolism</keyword>